<dbReference type="InterPro" id="IPR029010">
    <property type="entry name" value="ThuA-like"/>
</dbReference>
<dbReference type="AlphaFoldDB" id="A0A3M0GA00"/>
<dbReference type="SUPFAM" id="SSF52317">
    <property type="entry name" value="Class I glutamine amidotransferase-like"/>
    <property type="match status" value="1"/>
</dbReference>
<keyword evidence="2" id="KW-0378">Hydrolase</keyword>
<dbReference type="OrthoDB" id="3350268at2"/>
<protein>
    <submittedName>
        <fullName evidence="2">Glycosyl hydrolase</fullName>
    </submittedName>
</protein>
<reference evidence="2 3" key="1">
    <citation type="submission" date="2018-10" db="EMBL/GenBank/DDBJ databases">
        <title>Tessaracoccus antarcticuss sp. nov., isolated from sediment.</title>
        <authorList>
            <person name="Zhou L.Y."/>
            <person name="Du Z.J."/>
        </authorList>
    </citation>
    <scope>NUCLEOTIDE SEQUENCE [LARGE SCALE GENOMIC DNA]</scope>
    <source>
        <strain evidence="2 3">JDX10</strain>
    </source>
</reference>
<dbReference type="CDD" id="cd01653">
    <property type="entry name" value="GATase1"/>
    <property type="match status" value="1"/>
</dbReference>
<dbReference type="GO" id="GO:0016787">
    <property type="term" value="F:hydrolase activity"/>
    <property type="evidence" value="ECO:0007669"/>
    <property type="project" value="UniProtKB-KW"/>
</dbReference>
<dbReference type="Proteomes" id="UP000275256">
    <property type="component" value="Unassembled WGS sequence"/>
</dbReference>
<evidence type="ECO:0000259" key="1">
    <source>
        <dbReference type="Pfam" id="PF06283"/>
    </source>
</evidence>
<keyword evidence="3" id="KW-1185">Reference proteome</keyword>
<name>A0A3M0GA00_9ACTN</name>
<dbReference type="InterPro" id="IPR029062">
    <property type="entry name" value="Class_I_gatase-like"/>
</dbReference>
<evidence type="ECO:0000313" key="2">
    <source>
        <dbReference type="EMBL" id="RMB61724.1"/>
    </source>
</evidence>
<dbReference type="EMBL" id="REFW01000001">
    <property type="protein sequence ID" value="RMB61724.1"/>
    <property type="molecule type" value="Genomic_DNA"/>
</dbReference>
<organism evidence="2 3">
    <name type="scientific">Tessaracoccus antarcticus</name>
    <dbReference type="NCBI Taxonomy" id="2479848"/>
    <lineage>
        <taxon>Bacteria</taxon>
        <taxon>Bacillati</taxon>
        <taxon>Actinomycetota</taxon>
        <taxon>Actinomycetes</taxon>
        <taxon>Propionibacteriales</taxon>
        <taxon>Propionibacteriaceae</taxon>
        <taxon>Tessaracoccus</taxon>
    </lineage>
</organism>
<gene>
    <name evidence="2" type="ORF">EAX62_03620</name>
</gene>
<accession>A0A3M0GA00</accession>
<sequence length="225" mass="24225">MPRILILSGAGHYADPWHPFAETSGIVAGLLREVGHDVVVRDSAPGSLQDLPQFDLLVVNSGGRLGEPDPAVTASWAVDHRALAAFHIDGGPILGLHTAVATFPDWPAWAAIIGGRWGEEAFHPEIDTATFLPSPQSSSHPVWDSLESVVAFDERYSRLELLAGSEPLVQHETDGTVHTMGWLASVRVVYDGLGHDARSYESAGRRCLLLNEVQWLLTPPPGAGH</sequence>
<dbReference type="Gene3D" id="3.40.50.880">
    <property type="match status" value="1"/>
</dbReference>
<evidence type="ECO:0000313" key="3">
    <source>
        <dbReference type="Proteomes" id="UP000275256"/>
    </source>
</evidence>
<dbReference type="Pfam" id="PF06283">
    <property type="entry name" value="ThuA"/>
    <property type="match status" value="1"/>
</dbReference>
<feature type="domain" description="ThuA-like" evidence="1">
    <location>
        <begin position="20"/>
        <end position="215"/>
    </location>
</feature>
<proteinExistence type="predicted"/>
<dbReference type="RefSeq" id="WP_121900272.1">
    <property type="nucleotide sequence ID" value="NZ_REFW01000001.1"/>
</dbReference>
<comment type="caution">
    <text evidence="2">The sequence shown here is derived from an EMBL/GenBank/DDBJ whole genome shotgun (WGS) entry which is preliminary data.</text>
</comment>